<keyword evidence="2" id="KW-1185">Reference proteome</keyword>
<comment type="caution">
    <text evidence="1">The sequence shown here is derived from an EMBL/GenBank/DDBJ whole genome shotgun (WGS) entry which is preliminary data.</text>
</comment>
<protein>
    <submittedName>
        <fullName evidence="1">Uncharacterized protein</fullName>
    </submittedName>
</protein>
<accession>A0A392M1D0</accession>
<gene>
    <name evidence="1" type="ORF">A2U01_0001860</name>
</gene>
<evidence type="ECO:0000313" key="1">
    <source>
        <dbReference type="EMBL" id="MCH81081.1"/>
    </source>
</evidence>
<proteinExistence type="predicted"/>
<sequence length="168" mass="18430">LEQAQIALIFLFMAVHNMFHMNGYISNGEAGGLNGGFELRHRGESFACVGGSLGLEENFESLPSSVLVPFNADPLGTLKERLFAHSRCFALACECVLGYLALLDTRGFLGYLRYIHCIIKTDTSPMARQVDEMVALDSGTMGKGTCKNVSTLTLKSVFERGERLWELG</sequence>
<name>A0A392M1D0_9FABA</name>
<reference evidence="1 2" key="1">
    <citation type="journal article" date="2018" name="Front. Plant Sci.">
        <title>Red Clover (Trifolium pratense) and Zigzag Clover (T. medium) - A Picture of Genomic Similarities and Differences.</title>
        <authorList>
            <person name="Dluhosova J."/>
            <person name="Istvanek J."/>
            <person name="Nedelnik J."/>
            <person name="Repkova J."/>
        </authorList>
    </citation>
    <scope>NUCLEOTIDE SEQUENCE [LARGE SCALE GENOMIC DNA]</scope>
    <source>
        <strain evidence="2">cv. 10/8</strain>
        <tissue evidence="1">Leaf</tissue>
    </source>
</reference>
<feature type="non-terminal residue" evidence="1">
    <location>
        <position position="1"/>
    </location>
</feature>
<organism evidence="1 2">
    <name type="scientific">Trifolium medium</name>
    <dbReference type="NCBI Taxonomy" id="97028"/>
    <lineage>
        <taxon>Eukaryota</taxon>
        <taxon>Viridiplantae</taxon>
        <taxon>Streptophyta</taxon>
        <taxon>Embryophyta</taxon>
        <taxon>Tracheophyta</taxon>
        <taxon>Spermatophyta</taxon>
        <taxon>Magnoliopsida</taxon>
        <taxon>eudicotyledons</taxon>
        <taxon>Gunneridae</taxon>
        <taxon>Pentapetalae</taxon>
        <taxon>rosids</taxon>
        <taxon>fabids</taxon>
        <taxon>Fabales</taxon>
        <taxon>Fabaceae</taxon>
        <taxon>Papilionoideae</taxon>
        <taxon>50 kb inversion clade</taxon>
        <taxon>NPAAA clade</taxon>
        <taxon>Hologalegina</taxon>
        <taxon>IRL clade</taxon>
        <taxon>Trifolieae</taxon>
        <taxon>Trifolium</taxon>
    </lineage>
</organism>
<dbReference type="EMBL" id="LXQA010001858">
    <property type="protein sequence ID" value="MCH81081.1"/>
    <property type="molecule type" value="Genomic_DNA"/>
</dbReference>
<dbReference type="Proteomes" id="UP000265520">
    <property type="component" value="Unassembled WGS sequence"/>
</dbReference>
<dbReference type="AlphaFoldDB" id="A0A392M1D0"/>
<evidence type="ECO:0000313" key="2">
    <source>
        <dbReference type="Proteomes" id="UP000265520"/>
    </source>
</evidence>